<organism evidence="1 2">
    <name type="scientific">Rothia dentocariosa</name>
    <dbReference type="NCBI Taxonomy" id="2047"/>
    <lineage>
        <taxon>Bacteria</taxon>
        <taxon>Bacillati</taxon>
        <taxon>Actinomycetota</taxon>
        <taxon>Actinomycetes</taxon>
        <taxon>Micrococcales</taxon>
        <taxon>Micrococcaceae</taxon>
        <taxon>Rothia</taxon>
    </lineage>
</organism>
<evidence type="ECO:0000313" key="1">
    <source>
        <dbReference type="EMBL" id="MBF1649160.1"/>
    </source>
</evidence>
<proteinExistence type="predicted"/>
<dbReference type="InterPro" id="IPR035948">
    <property type="entry name" value="YwqG-like_sf"/>
</dbReference>
<sequence length="288" mass="31917">MPLTTPWRMSMSTLEEKAQHVADALNKDHVKQAVRITATASKTPLPKTASKFGGIPYVPMGASAPTNSSGQPLGMIAQINCAELPPNDIYPKTGMVQFWIDPKDEAWGFDAAKPASQENWRVIYYKNVGRPDPNTTLPAVEPKDNWPVEPTQAEFALSFEVIEQGITGAANYYYEDFARVWNKMYPEAQLESYQEAQGAALTIEENDEFSKIGGYPYFVQSDPRFFNEALQGHTVNLLTIVSEVDWAEPHDGSPKLMWCGGGAANWLITPEQLAAGDFSNVIFEWSSS</sequence>
<gene>
    <name evidence="1" type="ORF">HXO56_03520</name>
</gene>
<comment type="caution">
    <text evidence="1">The sequence shown here is derived from an EMBL/GenBank/DDBJ whole genome shotgun (WGS) entry which is preliminary data.</text>
</comment>
<dbReference type="Proteomes" id="UP000769484">
    <property type="component" value="Unassembled WGS sequence"/>
</dbReference>
<dbReference type="PANTHER" id="PTHR36436">
    <property type="entry name" value="SLL5081 PROTEIN"/>
    <property type="match status" value="1"/>
</dbReference>
<accession>A0A930KEE1</accession>
<protein>
    <submittedName>
        <fullName evidence="1">DUF1963 domain-containing protein</fullName>
    </submittedName>
</protein>
<dbReference type="Gene3D" id="2.30.320.10">
    <property type="entry name" value="YwqG-like"/>
    <property type="match status" value="1"/>
</dbReference>
<reference evidence="1" key="1">
    <citation type="submission" date="2020-04" db="EMBL/GenBank/DDBJ databases">
        <title>Deep metagenomics examines the oral microbiome during advanced dental caries in children, revealing novel taxa and co-occurrences with host molecules.</title>
        <authorList>
            <person name="Baker J.L."/>
            <person name="Morton J.T."/>
            <person name="Dinis M."/>
            <person name="Alvarez R."/>
            <person name="Tran N.C."/>
            <person name="Knight R."/>
            <person name="Edlund A."/>
        </authorList>
    </citation>
    <scope>NUCLEOTIDE SEQUENCE</scope>
    <source>
        <strain evidence="1">JCVI_47_bin.4</strain>
    </source>
</reference>
<dbReference type="PANTHER" id="PTHR36436:SF6">
    <property type="entry name" value="SLL5081 PROTEIN"/>
    <property type="match status" value="1"/>
</dbReference>
<name>A0A930KEE1_9MICC</name>
<dbReference type="EMBL" id="JABZXJ010000010">
    <property type="protein sequence ID" value="MBF1649160.1"/>
    <property type="molecule type" value="Genomic_DNA"/>
</dbReference>
<dbReference type="Pfam" id="PF09234">
    <property type="entry name" value="DUF1963"/>
    <property type="match status" value="1"/>
</dbReference>
<dbReference type="SUPFAM" id="SSF103032">
    <property type="entry name" value="Hypothetical protein YwqG"/>
    <property type="match status" value="1"/>
</dbReference>
<dbReference type="InterPro" id="IPR015315">
    <property type="entry name" value="DUF1963"/>
</dbReference>
<evidence type="ECO:0000313" key="2">
    <source>
        <dbReference type="Proteomes" id="UP000769484"/>
    </source>
</evidence>
<dbReference type="AlphaFoldDB" id="A0A930KEE1"/>